<dbReference type="GO" id="GO:0009927">
    <property type="term" value="F:histidine phosphotransfer kinase activity"/>
    <property type="evidence" value="ECO:0007669"/>
    <property type="project" value="TreeGrafter"/>
</dbReference>
<dbReference type="PROSITE" id="PS50110">
    <property type="entry name" value="RESPONSE_REGULATORY"/>
    <property type="match status" value="1"/>
</dbReference>
<gene>
    <name evidence="17" type="ORF">DL546_008311</name>
</gene>
<dbReference type="CDD" id="cd16922">
    <property type="entry name" value="HATPase_EvgS-ArcB-TorS-like"/>
    <property type="match status" value="1"/>
</dbReference>
<accession>A0A420YKL1</accession>
<comment type="function">
    <text evidence="11">Involved in the control of the SAPK-dependent transcriptional response to peroxide stress. Regulates sty1 activity.</text>
</comment>
<dbReference type="InterPro" id="IPR013655">
    <property type="entry name" value="PAS_fold_3"/>
</dbReference>
<dbReference type="InterPro" id="IPR035965">
    <property type="entry name" value="PAS-like_dom_sf"/>
</dbReference>
<proteinExistence type="predicted"/>
<dbReference type="STRING" id="177199.A0A420YKL1"/>
<keyword evidence="10" id="KW-0902">Two-component regulatory system</keyword>
<sequence>MFEGSATSGSHEIDTLGGGRVEEEDNTATPLSHPRAVQQEINDGLQALEQQQTGLDASQDMAPRAGNSAELKGSDNAGRRQETLRPSVGRSYTADLTVHKSSHGLGISETGQQTTSNPTGIPMPSVTLGHVAFSALQFVPVPMLVLDDLKTVVLANEAMGTLLGLVPETATQSGPSSVFDLLRGQSLSQVGVDMVHDGRPVWIDWEQFFDSLLLEASHERTKTAARHNHRGLQTEDGNITPTVESSTTKKLIPKNPGQDAVVEVIISRKDINRTSFDSTVHSKTSAFQSRAKMLVTIFEVEGYQTYFSLTFTNTDSDTTQTKYPISRKSIARTHLMEAAERQSFSGSYPSSAAASDISSPPLHSLAMSPSAVSLSSSPFPPLGPPARNPLNSAPSLLQKIVVMKDALIDDTEMPIFGMWKDGSVTYPNKAARRLLDQTSDLENVVDGLDLISRWHIYDEDFTIRLDVSEYPISVLLRTETPFTGRRIGMYDADGNKRVYDALGELIRDDVTGEVLAGIVQCRDVTNMTQLISRIKEEDEERFRIICDAMPQLVWTTTADGYHDFYNSRWYEYTGLTEEESRGLGWMKAFHPEDLQDSAVQWEHCLRTGEPYVTEYRCRNKDGEWKWFIGRALPLRSKETGEIEKWFGTCTDANEILESRHEAKRTRQQLLSVIAHAQVTVFQVDLQRKITMLEGALKEEAPAARERSPRWYIGQDVYQVFNTLSHKEAHVSSSRQKFLEPIETIITGQPTEDLQEHVIDGRFYRTRFLPIFGKKDKEGHFHDGDIEGVIGVIMDVTELKLKEADIVRQAREKQRLMASEAAAKEASKLKGQFLANMSHEIRTPITGVIGMAELMLDLELGEEQREFTENIYRSANALLTVINDILDFSKVESGRLDIEEVQFSLSVVVRDVNKMLSFAAERKSLEFSSEIAADIEDNLVVLGDPGRVRQIITNLLTNSIKFTNQGFVKFSVLKEKETSDTIEIKFVVEDTGIGIDEDVRKRLFQPFSQGDASTARKFGGTGLGLTICKSLLELMRGRMTLESTIGSGTTATFWIPFNKPSNADANLVRIDPLSDRLQSDMTDMASNGLIDRLKPTSRGHKKKDSNGGEASPEKPSIDRSKIHVLVVEDNAINQQIATKTIKKLGYSVSAAWNGREALDYLTAAQQGTQPKPNIILMDVQMPIIDGYKTTHLLRHHLPYKTYVMDVPIVAMTASAIQGDREKCRKAGMDDYLAKPVRGKILEKMLDLWSSRERIMHLTSVSSEGSEMSQCSDAGEHCDNADIPGVEHDEGDLVDLRHKSLEAILPRLPSDHQFRQDDGLTPKASDAGHRLREWYPSPPPLERTDTEQTALVNKPQKPPIARSDSTPGATGKRQDTDKEMASTSRDDKLFDAADARTAKGQVQVSHQLPHSLKPHGHGGEALTDANLERHDKEEADKLEHRSGK</sequence>
<dbReference type="Pfam" id="PF08447">
    <property type="entry name" value="PAS_3"/>
    <property type="match status" value="1"/>
</dbReference>
<evidence type="ECO:0000256" key="7">
    <source>
        <dbReference type="ARBA" id="ARBA00022741"/>
    </source>
</evidence>
<dbReference type="PROSITE" id="PS50109">
    <property type="entry name" value="HIS_KIN"/>
    <property type="match status" value="1"/>
</dbReference>
<feature type="region of interest" description="Disordered" evidence="13">
    <location>
        <begin position="53"/>
        <end position="92"/>
    </location>
</feature>
<evidence type="ECO:0000313" key="18">
    <source>
        <dbReference type="Proteomes" id="UP000275385"/>
    </source>
</evidence>
<dbReference type="GO" id="GO:0009365">
    <property type="term" value="C:protein histidine kinase complex"/>
    <property type="evidence" value="ECO:0007669"/>
    <property type="project" value="UniProtKB-ARBA"/>
</dbReference>
<comment type="caution">
    <text evidence="17">The sequence shown here is derived from an EMBL/GenBank/DDBJ whole genome shotgun (WGS) entry which is preliminary data.</text>
</comment>
<feature type="region of interest" description="Disordered" evidence="13">
    <location>
        <begin position="1261"/>
        <end position="1284"/>
    </location>
</feature>
<dbReference type="InterPro" id="IPR003661">
    <property type="entry name" value="HisK_dim/P_dom"/>
</dbReference>
<evidence type="ECO:0000256" key="12">
    <source>
        <dbReference type="PROSITE-ProRule" id="PRU00169"/>
    </source>
</evidence>
<dbReference type="FunFam" id="1.10.287.130:FF:000002">
    <property type="entry name" value="Two-component osmosensing histidine kinase"/>
    <property type="match status" value="1"/>
</dbReference>
<dbReference type="Pfam" id="PF00512">
    <property type="entry name" value="HisKA"/>
    <property type="match status" value="1"/>
</dbReference>
<dbReference type="SMART" id="SM00387">
    <property type="entry name" value="HATPase_c"/>
    <property type="match status" value="1"/>
</dbReference>
<dbReference type="PRINTS" id="PR00344">
    <property type="entry name" value="BCTRLSENSOR"/>
</dbReference>
<evidence type="ECO:0000256" key="9">
    <source>
        <dbReference type="ARBA" id="ARBA00022840"/>
    </source>
</evidence>
<dbReference type="SMART" id="SM00448">
    <property type="entry name" value="REC"/>
    <property type="match status" value="1"/>
</dbReference>
<evidence type="ECO:0000259" key="15">
    <source>
        <dbReference type="PROSITE" id="PS50110"/>
    </source>
</evidence>
<evidence type="ECO:0000256" key="1">
    <source>
        <dbReference type="ARBA" id="ARBA00000085"/>
    </source>
</evidence>
<feature type="modified residue" description="4-aspartylphosphate" evidence="12">
    <location>
        <position position="1177"/>
    </location>
</feature>
<dbReference type="Pfam" id="PF02518">
    <property type="entry name" value="HATPase_c"/>
    <property type="match status" value="1"/>
</dbReference>
<evidence type="ECO:0000256" key="3">
    <source>
        <dbReference type="ARBA" id="ARBA00012438"/>
    </source>
</evidence>
<feature type="compositionally biased region" description="Basic and acidic residues" evidence="13">
    <location>
        <begin position="1272"/>
        <end position="1284"/>
    </location>
</feature>
<evidence type="ECO:0000256" key="2">
    <source>
        <dbReference type="ARBA" id="ARBA00004496"/>
    </source>
</evidence>
<dbReference type="CDD" id="cd00130">
    <property type="entry name" value="PAS"/>
    <property type="match status" value="1"/>
</dbReference>
<feature type="region of interest" description="Disordered" evidence="13">
    <location>
        <begin position="1305"/>
        <end position="1442"/>
    </location>
</feature>
<dbReference type="Gene3D" id="1.10.287.130">
    <property type="match status" value="1"/>
</dbReference>
<evidence type="ECO:0000256" key="11">
    <source>
        <dbReference type="ARBA" id="ARBA00054109"/>
    </source>
</evidence>
<dbReference type="EMBL" id="QVQW01000005">
    <property type="protein sequence ID" value="RKU48326.1"/>
    <property type="molecule type" value="Genomic_DNA"/>
</dbReference>
<dbReference type="SMART" id="SM00388">
    <property type="entry name" value="HisKA"/>
    <property type="match status" value="1"/>
</dbReference>
<feature type="compositionally biased region" description="Polar residues" evidence="13">
    <location>
        <begin position="235"/>
        <end position="249"/>
    </location>
</feature>
<organism evidence="17 18">
    <name type="scientific">Coniochaeta pulveracea</name>
    <dbReference type="NCBI Taxonomy" id="177199"/>
    <lineage>
        <taxon>Eukaryota</taxon>
        <taxon>Fungi</taxon>
        <taxon>Dikarya</taxon>
        <taxon>Ascomycota</taxon>
        <taxon>Pezizomycotina</taxon>
        <taxon>Sordariomycetes</taxon>
        <taxon>Sordariomycetidae</taxon>
        <taxon>Coniochaetales</taxon>
        <taxon>Coniochaetaceae</taxon>
        <taxon>Coniochaeta</taxon>
    </lineage>
</organism>
<dbReference type="InterPro" id="IPR003594">
    <property type="entry name" value="HATPase_dom"/>
</dbReference>
<keyword evidence="6" id="KW-0808">Transferase</keyword>
<keyword evidence="8" id="KW-0418">Kinase</keyword>
<dbReference type="SMART" id="SM00086">
    <property type="entry name" value="PAC"/>
    <property type="match status" value="1"/>
</dbReference>
<dbReference type="InterPro" id="IPR004358">
    <property type="entry name" value="Sig_transdc_His_kin-like_C"/>
</dbReference>
<evidence type="ECO:0000259" key="16">
    <source>
        <dbReference type="PROSITE" id="PS50112"/>
    </source>
</evidence>
<dbReference type="InterPro" id="IPR005467">
    <property type="entry name" value="His_kinase_dom"/>
</dbReference>
<dbReference type="OrthoDB" id="60033at2759"/>
<evidence type="ECO:0000259" key="14">
    <source>
        <dbReference type="PROSITE" id="PS50109"/>
    </source>
</evidence>
<feature type="compositionally biased region" description="Basic and acidic residues" evidence="13">
    <location>
        <begin position="1370"/>
        <end position="1395"/>
    </location>
</feature>
<evidence type="ECO:0000256" key="8">
    <source>
        <dbReference type="ARBA" id="ARBA00022777"/>
    </source>
</evidence>
<comment type="subcellular location">
    <subcellularLocation>
        <location evidence="2">Cytoplasm</location>
    </subcellularLocation>
</comment>
<feature type="compositionally biased region" description="Polar residues" evidence="13">
    <location>
        <begin position="1261"/>
        <end position="1270"/>
    </location>
</feature>
<dbReference type="GO" id="GO:0005524">
    <property type="term" value="F:ATP binding"/>
    <property type="evidence" value="ECO:0007669"/>
    <property type="project" value="UniProtKB-KW"/>
</dbReference>
<feature type="region of interest" description="Disordered" evidence="13">
    <location>
        <begin position="1086"/>
        <end position="1115"/>
    </location>
</feature>
<dbReference type="GO" id="GO:0005737">
    <property type="term" value="C:cytoplasm"/>
    <property type="evidence" value="ECO:0007669"/>
    <property type="project" value="UniProtKB-SubCell"/>
</dbReference>
<feature type="domain" description="Response regulatory" evidence="15">
    <location>
        <begin position="1122"/>
        <end position="1248"/>
    </location>
</feature>
<dbReference type="PROSITE" id="PS50112">
    <property type="entry name" value="PAS"/>
    <property type="match status" value="1"/>
</dbReference>
<dbReference type="PANTHER" id="PTHR43047">
    <property type="entry name" value="TWO-COMPONENT HISTIDINE PROTEIN KINASE"/>
    <property type="match status" value="1"/>
</dbReference>
<feature type="region of interest" description="Disordered" evidence="13">
    <location>
        <begin position="224"/>
        <end position="249"/>
    </location>
</feature>
<dbReference type="Pfam" id="PF00072">
    <property type="entry name" value="Response_reg"/>
    <property type="match status" value="1"/>
</dbReference>
<dbReference type="SUPFAM" id="SSF55874">
    <property type="entry name" value="ATPase domain of HSP90 chaperone/DNA topoisomerase II/histidine kinase"/>
    <property type="match status" value="1"/>
</dbReference>
<dbReference type="Gene3D" id="3.40.50.2300">
    <property type="match status" value="1"/>
</dbReference>
<dbReference type="Proteomes" id="UP000275385">
    <property type="component" value="Unassembled WGS sequence"/>
</dbReference>
<dbReference type="SMART" id="SM00091">
    <property type="entry name" value="PAS"/>
    <property type="match status" value="2"/>
</dbReference>
<reference evidence="17 18" key="1">
    <citation type="submission" date="2018-08" db="EMBL/GenBank/DDBJ databases">
        <title>Draft genome of the lignicolous fungus Coniochaeta pulveracea.</title>
        <authorList>
            <person name="Borstlap C.J."/>
            <person name="De Witt R.N."/>
            <person name="Botha A."/>
            <person name="Volschenk H."/>
        </authorList>
    </citation>
    <scope>NUCLEOTIDE SEQUENCE [LARGE SCALE GENOMIC DNA]</scope>
    <source>
        <strain evidence="17 18">CAB683</strain>
    </source>
</reference>
<dbReference type="SUPFAM" id="SSF47384">
    <property type="entry name" value="Homodimeric domain of signal transducing histidine kinase"/>
    <property type="match status" value="1"/>
</dbReference>
<evidence type="ECO:0000256" key="6">
    <source>
        <dbReference type="ARBA" id="ARBA00022679"/>
    </source>
</evidence>
<dbReference type="InterPro" id="IPR036097">
    <property type="entry name" value="HisK_dim/P_sf"/>
</dbReference>
<dbReference type="InterPro" id="IPR001610">
    <property type="entry name" value="PAC"/>
</dbReference>
<dbReference type="InterPro" id="IPR000014">
    <property type="entry name" value="PAS"/>
</dbReference>
<feature type="compositionally biased region" description="Polar residues" evidence="13">
    <location>
        <begin position="1"/>
        <end position="10"/>
    </location>
</feature>
<dbReference type="GO" id="GO:1900745">
    <property type="term" value="P:positive regulation of p38MAPK cascade"/>
    <property type="evidence" value="ECO:0007669"/>
    <property type="project" value="UniProtKB-ARBA"/>
</dbReference>
<evidence type="ECO:0000256" key="5">
    <source>
        <dbReference type="ARBA" id="ARBA00022553"/>
    </source>
</evidence>
<dbReference type="InterPro" id="IPR011006">
    <property type="entry name" value="CheY-like_superfamily"/>
</dbReference>
<keyword evidence="4" id="KW-0963">Cytoplasm</keyword>
<evidence type="ECO:0000256" key="10">
    <source>
        <dbReference type="ARBA" id="ARBA00023012"/>
    </source>
</evidence>
<dbReference type="GO" id="GO:0000155">
    <property type="term" value="F:phosphorelay sensor kinase activity"/>
    <property type="evidence" value="ECO:0007669"/>
    <property type="project" value="InterPro"/>
</dbReference>
<name>A0A420YKL1_9PEZI</name>
<dbReference type="EC" id="2.7.13.3" evidence="3"/>
<dbReference type="SUPFAM" id="SSF55785">
    <property type="entry name" value="PYP-like sensor domain (PAS domain)"/>
    <property type="match status" value="1"/>
</dbReference>
<dbReference type="CDD" id="cd17546">
    <property type="entry name" value="REC_hyHK_CKI1_RcsC-like"/>
    <property type="match status" value="1"/>
</dbReference>
<evidence type="ECO:0000313" key="17">
    <source>
        <dbReference type="EMBL" id="RKU48326.1"/>
    </source>
</evidence>
<keyword evidence="7" id="KW-0547">Nucleotide-binding</keyword>
<feature type="compositionally biased region" description="Basic and acidic residues" evidence="13">
    <location>
        <begin position="1424"/>
        <end position="1442"/>
    </location>
</feature>
<dbReference type="Gene3D" id="3.30.565.10">
    <property type="entry name" value="Histidine kinase-like ATPase, C-terminal domain"/>
    <property type="match status" value="1"/>
</dbReference>
<dbReference type="NCBIfam" id="TIGR00229">
    <property type="entry name" value="sensory_box"/>
    <property type="match status" value="1"/>
</dbReference>
<feature type="domain" description="PAS" evidence="16">
    <location>
        <begin position="538"/>
        <end position="608"/>
    </location>
</feature>
<dbReference type="SUPFAM" id="SSF52172">
    <property type="entry name" value="CheY-like"/>
    <property type="match status" value="1"/>
</dbReference>
<dbReference type="FunFam" id="3.30.565.10:FF:000010">
    <property type="entry name" value="Sensor histidine kinase RcsC"/>
    <property type="match status" value="1"/>
</dbReference>
<keyword evidence="5 12" id="KW-0597">Phosphoprotein</keyword>
<comment type="catalytic activity">
    <reaction evidence="1">
        <text>ATP + protein L-histidine = ADP + protein N-phospho-L-histidine.</text>
        <dbReference type="EC" id="2.7.13.3"/>
    </reaction>
</comment>
<dbReference type="Gene3D" id="3.30.450.20">
    <property type="entry name" value="PAS domain"/>
    <property type="match status" value="2"/>
</dbReference>
<keyword evidence="18" id="KW-1185">Reference proteome</keyword>
<evidence type="ECO:0000256" key="13">
    <source>
        <dbReference type="SAM" id="MobiDB-lite"/>
    </source>
</evidence>
<dbReference type="CDD" id="cd00082">
    <property type="entry name" value="HisKA"/>
    <property type="match status" value="1"/>
</dbReference>
<feature type="domain" description="Histidine kinase" evidence="14">
    <location>
        <begin position="835"/>
        <end position="1058"/>
    </location>
</feature>
<feature type="compositionally biased region" description="Basic and acidic residues" evidence="13">
    <location>
        <begin position="1307"/>
        <end position="1331"/>
    </location>
</feature>
<evidence type="ECO:0000256" key="4">
    <source>
        <dbReference type="ARBA" id="ARBA00022490"/>
    </source>
</evidence>
<dbReference type="FunFam" id="3.30.450.20:FF:000099">
    <property type="entry name" value="Sensory box sensor histidine kinase"/>
    <property type="match status" value="1"/>
</dbReference>
<protein>
    <recommendedName>
        <fullName evidence="3">histidine kinase</fullName>
        <ecNumber evidence="3">2.7.13.3</ecNumber>
    </recommendedName>
</protein>
<feature type="region of interest" description="Disordered" evidence="13">
    <location>
        <begin position="1"/>
        <end position="41"/>
    </location>
</feature>
<keyword evidence="9" id="KW-0067">ATP-binding</keyword>
<dbReference type="PANTHER" id="PTHR43047:SF74">
    <property type="entry name" value="HISTIDINE KINASE-RELATED"/>
    <property type="match status" value="1"/>
</dbReference>
<dbReference type="InterPro" id="IPR001789">
    <property type="entry name" value="Sig_transdc_resp-reg_receiver"/>
</dbReference>
<dbReference type="GO" id="GO:0005886">
    <property type="term" value="C:plasma membrane"/>
    <property type="evidence" value="ECO:0007669"/>
    <property type="project" value="TreeGrafter"/>
</dbReference>
<dbReference type="InterPro" id="IPR036890">
    <property type="entry name" value="HATPase_C_sf"/>
</dbReference>